<dbReference type="EMBL" id="JAABOJ010000005">
    <property type="protein sequence ID" value="KAF3286902.1"/>
    <property type="molecule type" value="Genomic_DNA"/>
</dbReference>
<comment type="caution">
    <text evidence="1">The sequence shown here is derived from an EMBL/GenBank/DDBJ whole genome shotgun (WGS) entry which is preliminary data.</text>
</comment>
<dbReference type="OrthoDB" id="5295180at2759"/>
<dbReference type="Proteomes" id="UP000474640">
    <property type="component" value="Unassembled WGS sequence"/>
</dbReference>
<evidence type="ECO:0000313" key="2">
    <source>
        <dbReference type="Proteomes" id="UP000474640"/>
    </source>
</evidence>
<proteinExistence type="predicted"/>
<organism evidence="1 2">
    <name type="scientific">Orbilia oligospora</name>
    <name type="common">Nematode-trapping fungus</name>
    <name type="synonym">Arthrobotrys oligospora</name>
    <dbReference type="NCBI Taxonomy" id="2813651"/>
    <lineage>
        <taxon>Eukaryota</taxon>
        <taxon>Fungi</taxon>
        <taxon>Dikarya</taxon>
        <taxon>Ascomycota</taxon>
        <taxon>Pezizomycotina</taxon>
        <taxon>Orbiliomycetes</taxon>
        <taxon>Orbiliales</taxon>
        <taxon>Orbiliaceae</taxon>
        <taxon>Orbilia</taxon>
    </lineage>
</organism>
<sequence>MIVTFSITMMRGRQEYQANSTRLFKSHRQERTITSSKARQNNCLNNIFHRFERSLYSDLSLTMQSLIRLLPLLAAANALVPAPRPETFAEVEPRGLGTSAEVYVYNHWSQQLTVTGTDNQHMNVSPPATFKVGPNAVSQKYAIEANGWVPVQSSFKLNFKPEGGSQSTVNVDIGVAPWKTGFSLNSKNPAGQVGVLLAPAKILEAGRDFDFYFFSGPGSFTSFVQGQIDQKLPETLAKVKGKKFVVNSDIEITVNDIVKPVVKATYVNLGNGPNGLLVDAIANVDGEAQLTITFKGVTQKANIKVKGLSALITADAKLGASIDLFVKRFQASVDSVDINGDILVDIVGVLYPVLAPFLKLPYKLASIVNTSENAKVVSYINTAIKAIANGNSPIIKLGQDARRVVA</sequence>
<evidence type="ECO:0000313" key="1">
    <source>
        <dbReference type="EMBL" id="KAF3286902.1"/>
    </source>
</evidence>
<protein>
    <submittedName>
        <fullName evidence="1">Uncharacterized protein</fullName>
    </submittedName>
</protein>
<name>A0A7C8VLI5_ORBOL</name>
<accession>A0A7C8VLI5</accession>
<gene>
    <name evidence="1" type="ORF">TWF970_008734</name>
</gene>
<reference evidence="1 2" key="1">
    <citation type="submission" date="2020-01" db="EMBL/GenBank/DDBJ databases">
        <authorList>
            <person name="Palmer J.M."/>
        </authorList>
    </citation>
    <scope>NUCLEOTIDE SEQUENCE [LARGE SCALE GENOMIC DNA]</scope>
    <source>
        <strain evidence="1 2">TWF970</strain>
    </source>
</reference>
<dbReference type="AlphaFoldDB" id="A0A7C8VLI5"/>